<comment type="pathway">
    <text evidence="5">Metabolic intermediate biosynthesis; prephenate biosynthesis; prephenate from chorismate: step 1/1.</text>
</comment>
<dbReference type="OrthoDB" id="9802281at2"/>
<evidence type="ECO:0000256" key="14">
    <source>
        <dbReference type="ARBA" id="ARBA00023239"/>
    </source>
</evidence>
<evidence type="ECO:0000256" key="13">
    <source>
        <dbReference type="ARBA" id="ARBA00023235"/>
    </source>
</evidence>
<feature type="site" description="Essential for prephenate dehydratase activity" evidence="20">
    <location>
        <position position="274"/>
    </location>
</feature>
<evidence type="ECO:0000256" key="7">
    <source>
        <dbReference type="ARBA" id="ARBA00014401"/>
    </source>
</evidence>
<evidence type="ECO:0000259" key="22">
    <source>
        <dbReference type="PROSITE" id="PS51171"/>
    </source>
</evidence>
<feature type="binding site" evidence="19">
    <location>
        <position position="49"/>
    </location>
    <ligand>
        <name>substrate</name>
    </ligand>
</feature>
<evidence type="ECO:0000256" key="10">
    <source>
        <dbReference type="ARBA" id="ARBA00022605"/>
    </source>
</evidence>
<feature type="domain" description="Prephenate dehydratase" evidence="22">
    <location>
        <begin position="103"/>
        <end position="281"/>
    </location>
</feature>
<evidence type="ECO:0000256" key="1">
    <source>
        <dbReference type="ARBA" id="ARBA00000824"/>
    </source>
</evidence>
<comment type="subcellular location">
    <subcellularLocation>
        <location evidence="3">Cytoplasm</location>
    </subcellularLocation>
</comment>
<feature type="binding site" evidence="19">
    <location>
        <position position="80"/>
    </location>
    <ligand>
        <name>substrate</name>
    </ligand>
</feature>
<dbReference type="SUPFAM" id="SSF53850">
    <property type="entry name" value="Periplasmic binding protein-like II"/>
    <property type="match status" value="1"/>
</dbReference>
<dbReference type="PANTHER" id="PTHR21022">
    <property type="entry name" value="PREPHENATE DEHYDRATASE P PROTEIN"/>
    <property type="match status" value="1"/>
</dbReference>
<dbReference type="PROSITE" id="PS51671">
    <property type="entry name" value="ACT"/>
    <property type="match status" value="1"/>
</dbReference>
<keyword evidence="10" id="KW-0028">Amino-acid biosynthesis</keyword>
<dbReference type="InterPro" id="IPR002912">
    <property type="entry name" value="ACT_dom"/>
</dbReference>
<dbReference type="RefSeq" id="WP_066518494.1">
    <property type="nucleotide sequence ID" value="NZ_CABMOF010000001.1"/>
</dbReference>
<keyword evidence="15" id="KW-0511">Multifunctional enzyme</keyword>
<evidence type="ECO:0000256" key="20">
    <source>
        <dbReference type="PIRSR" id="PIRSR001500-2"/>
    </source>
</evidence>
<evidence type="ECO:0000313" key="25">
    <source>
        <dbReference type="Proteomes" id="UP000070366"/>
    </source>
</evidence>
<dbReference type="Gene3D" id="3.40.190.10">
    <property type="entry name" value="Periplasmic binding protein-like II"/>
    <property type="match status" value="2"/>
</dbReference>
<dbReference type="UniPathway" id="UPA00120">
    <property type="reaction ID" value="UER00203"/>
</dbReference>
<dbReference type="GO" id="GO:0009094">
    <property type="term" value="P:L-phenylalanine biosynthetic process"/>
    <property type="evidence" value="ECO:0007669"/>
    <property type="project" value="UniProtKB-UniPathway"/>
</dbReference>
<organism evidence="24 25">
    <name type="scientific">Christensenella minuta</name>
    <dbReference type="NCBI Taxonomy" id="626937"/>
    <lineage>
        <taxon>Bacteria</taxon>
        <taxon>Bacillati</taxon>
        <taxon>Bacillota</taxon>
        <taxon>Clostridia</taxon>
        <taxon>Christensenellales</taxon>
        <taxon>Christensenellaceae</taxon>
        <taxon>Christensenella</taxon>
    </lineage>
</organism>
<dbReference type="Gene3D" id="1.20.59.10">
    <property type="entry name" value="Chorismate mutase"/>
    <property type="match status" value="1"/>
</dbReference>
<comment type="caution">
    <text evidence="24">The sequence shown here is derived from an EMBL/GenBank/DDBJ whole genome shotgun (WGS) entry which is preliminary data.</text>
</comment>
<evidence type="ECO:0000259" key="23">
    <source>
        <dbReference type="PROSITE" id="PS51671"/>
    </source>
</evidence>
<dbReference type="InterPro" id="IPR001086">
    <property type="entry name" value="Preph_deHydtase"/>
</dbReference>
<dbReference type="GO" id="GO:0004106">
    <property type="term" value="F:chorismate mutase activity"/>
    <property type="evidence" value="ECO:0007669"/>
    <property type="project" value="UniProtKB-EC"/>
</dbReference>
<dbReference type="SMART" id="SM00830">
    <property type="entry name" value="CM_2"/>
    <property type="match status" value="1"/>
</dbReference>
<feature type="domain" description="ACT" evidence="23">
    <location>
        <begin position="294"/>
        <end position="371"/>
    </location>
</feature>
<proteinExistence type="predicted"/>
<keyword evidence="14" id="KW-0456">Lyase</keyword>
<keyword evidence="12" id="KW-0584">Phenylalanine biosynthesis</keyword>
<dbReference type="Pfam" id="PF01842">
    <property type="entry name" value="ACT"/>
    <property type="match status" value="1"/>
</dbReference>
<dbReference type="InterPro" id="IPR045865">
    <property type="entry name" value="ACT-like_dom_sf"/>
</dbReference>
<dbReference type="InterPro" id="IPR008242">
    <property type="entry name" value="Chor_mutase/pphenate_deHydtase"/>
</dbReference>
<dbReference type="Pfam" id="PF00800">
    <property type="entry name" value="PDT"/>
    <property type="match status" value="1"/>
</dbReference>
<sequence>MDELEKLRREIDAVDAEIVRAFEERIRIAEQVAECKIEKGLPVLDRKREAELLKKREEMLTDKALSSDIDRVYELLMSLSRAHQRRLVREKTESGRKHVMAGKAGYSGLPGAYADMARDLYFNGQAEAVSYQGFDEVFSAVEAGEIAFGVVPIENSYAGSVLQVYDLMDQYNDVCIVGEQLVHIDHALLGVPGAKVSDIREVYSHDQGLMQCAGFLDGYPEWKRIPYYNTAASAEYVAKAGDVSKAAIASEYAGWIYGLKVLKSAVNTSGENTTRFIVIGTDKKTAEEGADKASLSFVLEHKPGALAHVLNVFAKRELNMVKIESRPLKHRNFEYRFYVDFVGPEMGLQIEKVIPEIMPYCTQLKLLGIYRNGC</sequence>
<feature type="binding site" evidence="19">
    <location>
        <position position="45"/>
    </location>
    <ligand>
        <name>substrate</name>
    </ligand>
</feature>
<comment type="pathway">
    <text evidence="4">Amino-acid biosynthesis; L-phenylalanine biosynthesis; phenylpyruvate from prephenate: step 1/1.</text>
</comment>
<dbReference type="CDD" id="cd13631">
    <property type="entry name" value="PBP2_Ct-PDT_like"/>
    <property type="match status" value="1"/>
</dbReference>
<comment type="catalytic activity">
    <reaction evidence="18">
        <text>prephenate + H(+) = 3-phenylpyruvate + CO2 + H2O</text>
        <dbReference type="Rhea" id="RHEA:21648"/>
        <dbReference type="ChEBI" id="CHEBI:15377"/>
        <dbReference type="ChEBI" id="CHEBI:15378"/>
        <dbReference type="ChEBI" id="CHEBI:16526"/>
        <dbReference type="ChEBI" id="CHEBI:18005"/>
        <dbReference type="ChEBI" id="CHEBI:29934"/>
        <dbReference type="EC" id="4.2.1.51"/>
    </reaction>
</comment>
<evidence type="ECO:0000256" key="6">
    <source>
        <dbReference type="ARBA" id="ARBA00013147"/>
    </source>
</evidence>
<evidence type="ECO:0000256" key="12">
    <source>
        <dbReference type="ARBA" id="ARBA00023222"/>
    </source>
</evidence>
<dbReference type="EC" id="4.2.1.51" evidence="6"/>
<dbReference type="InterPro" id="IPR002701">
    <property type="entry name" value="CM_II_prokaryot"/>
</dbReference>
<dbReference type="CDD" id="cd04905">
    <property type="entry name" value="ACT_CM-PDT"/>
    <property type="match status" value="1"/>
</dbReference>
<evidence type="ECO:0000256" key="9">
    <source>
        <dbReference type="ARBA" id="ARBA00022490"/>
    </source>
</evidence>
<keyword evidence="25" id="KW-1185">Reference proteome</keyword>
<dbReference type="SUPFAM" id="SSF55021">
    <property type="entry name" value="ACT-like"/>
    <property type="match status" value="1"/>
</dbReference>
<dbReference type="InterPro" id="IPR036263">
    <property type="entry name" value="Chorismate_II_sf"/>
</dbReference>
<dbReference type="Pfam" id="PF01817">
    <property type="entry name" value="CM_2"/>
    <property type="match status" value="1"/>
</dbReference>
<reference evidence="25" key="1">
    <citation type="submission" date="2016-02" db="EMBL/GenBank/DDBJ databases">
        <authorList>
            <person name="Mitreva M."/>
            <person name="Pepin K.H."/>
            <person name="Mihindukulasuriya K.A."/>
            <person name="Fulton R."/>
            <person name="Fronick C."/>
            <person name="O'Laughlin M."/>
            <person name="Miner T."/>
            <person name="Herter B."/>
            <person name="Rosa B.A."/>
            <person name="Cordes M."/>
            <person name="Tomlinson C."/>
            <person name="Wollam A."/>
            <person name="Palsikar V.B."/>
            <person name="Mardis E.R."/>
            <person name="Wilson R.K."/>
        </authorList>
    </citation>
    <scope>NUCLEOTIDE SEQUENCE [LARGE SCALE GENOMIC DNA]</scope>
    <source>
        <strain evidence="25">DSM 22607</strain>
    </source>
</reference>
<dbReference type="InterPro" id="IPR036979">
    <property type="entry name" value="CM_dom_sf"/>
</dbReference>
<dbReference type="GO" id="GO:0004664">
    <property type="term" value="F:prephenate dehydratase activity"/>
    <property type="evidence" value="ECO:0007669"/>
    <property type="project" value="UniProtKB-EC"/>
</dbReference>
<keyword evidence="11" id="KW-0057">Aromatic amino acid biosynthesis</keyword>
<dbReference type="PROSITE" id="PS51171">
    <property type="entry name" value="PREPHENATE_DEHYDR_3"/>
    <property type="match status" value="1"/>
</dbReference>
<dbReference type="EMBL" id="LSZW01000063">
    <property type="protein sequence ID" value="KXK64918.1"/>
    <property type="molecule type" value="Genomic_DNA"/>
</dbReference>
<dbReference type="UniPathway" id="UPA00121">
    <property type="reaction ID" value="UER00345"/>
</dbReference>
<evidence type="ECO:0000256" key="18">
    <source>
        <dbReference type="ARBA" id="ARBA00047848"/>
    </source>
</evidence>
<protein>
    <recommendedName>
        <fullName evidence="7">Bifunctional chorismate mutase/prephenate dehydratase</fullName>
        <ecNumber evidence="6">4.2.1.51</ecNumber>
    </recommendedName>
    <alternativeName>
        <fullName evidence="17">Chorismate mutase-prephenate dehydratase</fullName>
    </alternativeName>
    <alternativeName>
        <fullName evidence="8">Prephenate dehydratase</fullName>
    </alternativeName>
    <alternativeName>
        <fullName evidence="16">p-protein</fullName>
    </alternativeName>
</protein>
<dbReference type="NCBIfam" id="NF008865">
    <property type="entry name" value="PRK11898.1"/>
    <property type="match status" value="1"/>
</dbReference>
<dbReference type="GO" id="GO:0046417">
    <property type="term" value="P:chorismate metabolic process"/>
    <property type="evidence" value="ECO:0007669"/>
    <property type="project" value="InterPro"/>
</dbReference>
<name>A0A136Q2L0_9FIRM</name>
<feature type="binding site" evidence="19">
    <location>
        <position position="36"/>
    </location>
    <ligand>
        <name>substrate</name>
    </ligand>
</feature>
<evidence type="ECO:0000256" key="15">
    <source>
        <dbReference type="ARBA" id="ARBA00023268"/>
    </source>
</evidence>
<feature type="binding site" evidence="19">
    <location>
        <position position="8"/>
    </location>
    <ligand>
        <name>substrate</name>
    </ligand>
</feature>
<evidence type="ECO:0000259" key="21">
    <source>
        <dbReference type="PROSITE" id="PS51168"/>
    </source>
</evidence>
<evidence type="ECO:0000256" key="5">
    <source>
        <dbReference type="ARBA" id="ARBA00004817"/>
    </source>
</evidence>
<accession>A0A136Q2L0</accession>
<keyword evidence="9" id="KW-0963">Cytoplasm</keyword>
<dbReference type="STRING" id="626937.HMPREF3293_02166"/>
<evidence type="ECO:0000256" key="17">
    <source>
        <dbReference type="ARBA" id="ARBA00031520"/>
    </source>
</evidence>
<feature type="binding site" evidence="19">
    <location>
        <position position="25"/>
    </location>
    <ligand>
        <name>substrate</name>
    </ligand>
</feature>
<evidence type="ECO:0000256" key="8">
    <source>
        <dbReference type="ARBA" id="ARBA00021872"/>
    </source>
</evidence>
<evidence type="ECO:0000313" key="24">
    <source>
        <dbReference type="EMBL" id="KXK64918.1"/>
    </source>
</evidence>
<dbReference type="GO" id="GO:0005737">
    <property type="term" value="C:cytoplasm"/>
    <property type="evidence" value="ECO:0007669"/>
    <property type="project" value="UniProtKB-SubCell"/>
</dbReference>
<dbReference type="PROSITE" id="PS51168">
    <property type="entry name" value="CHORISMATE_MUT_2"/>
    <property type="match status" value="1"/>
</dbReference>
<evidence type="ECO:0000256" key="3">
    <source>
        <dbReference type="ARBA" id="ARBA00004496"/>
    </source>
</evidence>
<comment type="function">
    <text evidence="2">Catalyzes the Claisen rearrangement of chorismate to prephenate and the decarboxylation/dehydration of prephenate to phenylpyruvate.</text>
</comment>
<dbReference type="AlphaFoldDB" id="A0A136Q2L0"/>
<evidence type="ECO:0000256" key="4">
    <source>
        <dbReference type="ARBA" id="ARBA00004741"/>
    </source>
</evidence>
<dbReference type="SUPFAM" id="SSF48600">
    <property type="entry name" value="Chorismate mutase II"/>
    <property type="match status" value="1"/>
</dbReference>
<feature type="binding site" evidence="19">
    <location>
        <position position="84"/>
    </location>
    <ligand>
        <name>substrate</name>
    </ligand>
</feature>
<dbReference type="Proteomes" id="UP000070366">
    <property type="component" value="Unassembled WGS sequence"/>
</dbReference>
<dbReference type="Gene3D" id="3.30.70.260">
    <property type="match status" value="1"/>
</dbReference>
<comment type="catalytic activity">
    <reaction evidence="1">
        <text>chorismate = prephenate</text>
        <dbReference type="Rhea" id="RHEA:13897"/>
        <dbReference type="ChEBI" id="CHEBI:29748"/>
        <dbReference type="ChEBI" id="CHEBI:29934"/>
        <dbReference type="EC" id="5.4.99.5"/>
    </reaction>
</comment>
<dbReference type="PIRSF" id="PIRSF001500">
    <property type="entry name" value="Chor_mut_pdt_Ppr"/>
    <property type="match status" value="1"/>
</dbReference>
<keyword evidence="13" id="KW-0413">Isomerase</keyword>
<feature type="domain" description="Chorismate mutase" evidence="21">
    <location>
        <begin position="1"/>
        <end position="88"/>
    </location>
</feature>
<dbReference type="KEGG" id="cmiu:B1H56_04470"/>
<evidence type="ECO:0000256" key="11">
    <source>
        <dbReference type="ARBA" id="ARBA00023141"/>
    </source>
</evidence>
<evidence type="ECO:0000256" key="2">
    <source>
        <dbReference type="ARBA" id="ARBA00002364"/>
    </source>
</evidence>
<gene>
    <name evidence="24" type="ORF">HMPREF3293_02166</name>
</gene>
<dbReference type="PANTHER" id="PTHR21022:SF19">
    <property type="entry name" value="PREPHENATE DEHYDRATASE-RELATED"/>
    <property type="match status" value="1"/>
</dbReference>
<evidence type="ECO:0000256" key="19">
    <source>
        <dbReference type="PIRSR" id="PIRSR001500-1"/>
    </source>
</evidence>
<evidence type="ECO:0000256" key="16">
    <source>
        <dbReference type="ARBA" id="ARBA00031175"/>
    </source>
</evidence>